<organism evidence="1">
    <name type="scientific">marine metagenome</name>
    <dbReference type="NCBI Taxonomy" id="408172"/>
    <lineage>
        <taxon>unclassified sequences</taxon>
        <taxon>metagenomes</taxon>
        <taxon>ecological metagenomes</taxon>
    </lineage>
</organism>
<dbReference type="EMBL" id="UINC01001631">
    <property type="protein sequence ID" value="SUZ85352.1"/>
    <property type="molecule type" value="Genomic_DNA"/>
</dbReference>
<evidence type="ECO:0000313" key="1">
    <source>
        <dbReference type="EMBL" id="SUZ85352.1"/>
    </source>
</evidence>
<reference evidence="1" key="1">
    <citation type="submission" date="2018-05" db="EMBL/GenBank/DDBJ databases">
        <authorList>
            <person name="Lanie J.A."/>
            <person name="Ng W.-L."/>
            <person name="Kazmierczak K.M."/>
            <person name="Andrzejewski T.M."/>
            <person name="Davidsen T.M."/>
            <person name="Wayne K.J."/>
            <person name="Tettelin H."/>
            <person name="Glass J.I."/>
            <person name="Rusch D."/>
            <person name="Podicherti R."/>
            <person name="Tsui H.-C.T."/>
            <person name="Winkler M.E."/>
        </authorList>
    </citation>
    <scope>NUCLEOTIDE SEQUENCE</scope>
</reference>
<gene>
    <name evidence="1" type="ORF">METZ01_LOCUS38206</name>
</gene>
<protein>
    <submittedName>
        <fullName evidence="1">Uncharacterized protein</fullName>
    </submittedName>
</protein>
<name>A0A381R0Y7_9ZZZZ</name>
<accession>A0A381R0Y7</accession>
<dbReference type="AlphaFoldDB" id="A0A381R0Y7"/>
<proteinExistence type="predicted"/>
<sequence>MQEKNSTQRRVVLIFYFSGIQSIEQVCFEHVAILSLIN</sequence>